<dbReference type="EnsemblPlants" id="AUR62029783-RA">
    <property type="protein sequence ID" value="AUR62029783-RA:cds"/>
    <property type="gene ID" value="AUR62029783"/>
</dbReference>
<evidence type="ECO:0000313" key="1">
    <source>
        <dbReference type="EnsemblPlants" id="AUR62029783-RA:cds"/>
    </source>
</evidence>
<evidence type="ECO:0000313" key="2">
    <source>
        <dbReference type="Proteomes" id="UP000596660"/>
    </source>
</evidence>
<sequence>MDGDETASGAWEGRVEPLLSCMNEIDHLYRMSGEVALNDLKAYFCSVASNCNQWEAVAGSVVYIPISLSSYFCSVASNCNQWEAVAGSELIGPHIKKLSPAIFKDDSLTVGGEVKSKGEVLLQHLQNRCRVLYLDRLNRHPVHWGYFPRLEVWNMEEIRLAISEDRIPNGGDFGQLGTLDVAYGETHPTEARVSNGPGGSTERSCCVSVCFRSKTTRMRKPKLKKVYGKPTADMSGKETEVLVGNRCLSEDAFNTLLRLTLLVGRWNHGRQFPTAPGPCFWSSLLGEFVLFPGTIGADPMSRECVDCFVASPCCAYMAIVSEVNVTAFMLFIF</sequence>
<reference evidence="1" key="1">
    <citation type="journal article" date="2017" name="Nature">
        <title>The genome of Chenopodium quinoa.</title>
        <authorList>
            <person name="Jarvis D.E."/>
            <person name="Ho Y.S."/>
            <person name="Lightfoot D.J."/>
            <person name="Schmoeckel S.M."/>
            <person name="Li B."/>
            <person name="Borm T.J.A."/>
            <person name="Ohyanagi H."/>
            <person name="Mineta K."/>
            <person name="Michell C.T."/>
            <person name="Saber N."/>
            <person name="Kharbatia N.M."/>
            <person name="Rupper R.R."/>
            <person name="Sharp A.R."/>
            <person name="Dally N."/>
            <person name="Boughton B.A."/>
            <person name="Woo Y.H."/>
            <person name="Gao G."/>
            <person name="Schijlen E.G.W.M."/>
            <person name="Guo X."/>
            <person name="Momin A.A."/>
            <person name="Negrao S."/>
            <person name="Al-Babili S."/>
            <person name="Gehring C."/>
            <person name="Roessner U."/>
            <person name="Jung C."/>
            <person name="Murphy K."/>
            <person name="Arold S.T."/>
            <person name="Gojobori T."/>
            <person name="van der Linden C.G."/>
            <person name="van Loo E.N."/>
            <person name="Jellen E.N."/>
            <person name="Maughan P.J."/>
            <person name="Tester M."/>
        </authorList>
    </citation>
    <scope>NUCLEOTIDE SEQUENCE [LARGE SCALE GENOMIC DNA]</scope>
    <source>
        <strain evidence="1">cv. PI 614886</strain>
    </source>
</reference>
<keyword evidence="2" id="KW-1185">Reference proteome</keyword>
<accession>A0A803MI35</accession>
<protein>
    <submittedName>
        <fullName evidence="1">Uncharacterized protein</fullName>
    </submittedName>
</protein>
<organism evidence="1 2">
    <name type="scientific">Chenopodium quinoa</name>
    <name type="common">Quinoa</name>
    <dbReference type="NCBI Taxonomy" id="63459"/>
    <lineage>
        <taxon>Eukaryota</taxon>
        <taxon>Viridiplantae</taxon>
        <taxon>Streptophyta</taxon>
        <taxon>Embryophyta</taxon>
        <taxon>Tracheophyta</taxon>
        <taxon>Spermatophyta</taxon>
        <taxon>Magnoliopsida</taxon>
        <taxon>eudicotyledons</taxon>
        <taxon>Gunneridae</taxon>
        <taxon>Pentapetalae</taxon>
        <taxon>Caryophyllales</taxon>
        <taxon>Chenopodiaceae</taxon>
        <taxon>Chenopodioideae</taxon>
        <taxon>Atripliceae</taxon>
        <taxon>Chenopodium</taxon>
    </lineage>
</organism>
<dbReference type="AlphaFoldDB" id="A0A803MI35"/>
<proteinExistence type="predicted"/>
<reference evidence="1" key="2">
    <citation type="submission" date="2021-03" db="UniProtKB">
        <authorList>
            <consortium name="EnsemblPlants"/>
        </authorList>
    </citation>
    <scope>IDENTIFICATION</scope>
</reference>
<name>A0A803MI35_CHEQI</name>
<dbReference type="Gramene" id="AUR62029783-RA">
    <property type="protein sequence ID" value="AUR62029783-RA:cds"/>
    <property type="gene ID" value="AUR62029783"/>
</dbReference>
<dbReference type="Proteomes" id="UP000596660">
    <property type="component" value="Unplaced"/>
</dbReference>